<organism evidence="1 2">
    <name type="scientific">Spirosoma montaniterrae</name>
    <dbReference type="NCBI Taxonomy" id="1178516"/>
    <lineage>
        <taxon>Bacteria</taxon>
        <taxon>Pseudomonadati</taxon>
        <taxon>Bacteroidota</taxon>
        <taxon>Cytophagia</taxon>
        <taxon>Cytophagales</taxon>
        <taxon>Cytophagaceae</taxon>
        <taxon>Spirosoma</taxon>
    </lineage>
</organism>
<keyword evidence="2" id="KW-1185">Reference proteome</keyword>
<dbReference type="STRING" id="1178516.AWR27_18660"/>
<dbReference type="Proteomes" id="UP000187941">
    <property type="component" value="Chromosome"/>
</dbReference>
<dbReference type="KEGG" id="smon:AWR27_18660"/>
<dbReference type="AlphaFoldDB" id="A0A1P9X0Q2"/>
<sequence length="195" mass="22019">MAHFRAFVLSTAVTALFITACTPDRIKQTDALKQQMADMKPKRITNADMVETVNVLGERISKAVQSDLLDDLQKANGPAERARLCQLQKLPRLTAIEEKYGVDIQLVSGKDVQNQSLSTKEREVLDAYLYNAEQKLPQISNIQKINDTLFVYNAAVPTDNIICQTCFGDQKTPLAVWRILFPKREVVRRVAIKKK</sequence>
<dbReference type="PROSITE" id="PS51257">
    <property type="entry name" value="PROKAR_LIPOPROTEIN"/>
    <property type="match status" value="1"/>
</dbReference>
<gene>
    <name evidence="1" type="ORF">AWR27_18660</name>
</gene>
<evidence type="ECO:0000313" key="2">
    <source>
        <dbReference type="Proteomes" id="UP000187941"/>
    </source>
</evidence>
<name>A0A1P9X0Q2_9BACT</name>
<dbReference type="OrthoDB" id="982178at2"/>
<protein>
    <submittedName>
        <fullName evidence="1">Uncharacterized protein</fullName>
    </submittedName>
</protein>
<dbReference type="EMBL" id="CP014263">
    <property type="protein sequence ID" value="AQG81163.1"/>
    <property type="molecule type" value="Genomic_DNA"/>
</dbReference>
<evidence type="ECO:0000313" key="1">
    <source>
        <dbReference type="EMBL" id="AQG81163.1"/>
    </source>
</evidence>
<reference evidence="1 2" key="1">
    <citation type="submission" date="2016-01" db="EMBL/GenBank/DDBJ databases">
        <authorList>
            <person name="Oliw E.H."/>
        </authorList>
    </citation>
    <scope>NUCLEOTIDE SEQUENCE [LARGE SCALE GENOMIC DNA]</scope>
    <source>
        <strain evidence="1 2">DY10</strain>
    </source>
</reference>
<accession>A0A1P9X0Q2</accession>
<proteinExistence type="predicted"/>
<dbReference type="RefSeq" id="WP_077132626.1">
    <property type="nucleotide sequence ID" value="NZ_CP014263.1"/>
</dbReference>